<dbReference type="PANTHER" id="PTHR43677">
    <property type="entry name" value="SHORT-CHAIN DEHYDROGENASE/REDUCTASE"/>
    <property type="match status" value="1"/>
</dbReference>
<sequence length="327" mass="35121">MKAFVCTEFGPVDNCAVEEIELRPPDDDQVLIEVHSASLNFPDALMVEGRYQFKPPLPFSPGMDLAGIVREVGTNITHVAPGDKVIAFSGHGAFAEMCLAPRDKIVPMPAGMTFDAAAAFGITYSTAIHAFQECGRLQPGETVLVLGAAGGVGIAAIEVAKAMGARVIAAASTDEKLALCREKGADLTINYNSEDLRKRTLELTDGRGADVIFDPVGGEYSMTAFRATAWGGRLLVVGFAAGDIPRIPLNYALLSERSIVGVFWGAWAARDVEGQRRNLATMARWFTEGKIAPVIDSTIDLAQIPEAMKRLMDRKVKGKVVVRVRKA</sequence>
<accession>A0AA41R5Y3</accession>
<dbReference type="Gene3D" id="3.90.180.10">
    <property type="entry name" value="Medium-chain alcohol dehydrogenases, catalytic domain"/>
    <property type="match status" value="1"/>
</dbReference>
<dbReference type="Pfam" id="PF08240">
    <property type="entry name" value="ADH_N"/>
    <property type="match status" value="1"/>
</dbReference>
<dbReference type="InterPro" id="IPR051397">
    <property type="entry name" value="Zn-ADH-like_protein"/>
</dbReference>
<dbReference type="CDD" id="cd08241">
    <property type="entry name" value="QOR1"/>
    <property type="match status" value="1"/>
</dbReference>
<evidence type="ECO:0000259" key="1">
    <source>
        <dbReference type="SMART" id="SM00829"/>
    </source>
</evidence>
<dbReference type="InterPro" id="IPR036291">
    <property type="entry name" value="NAD(P)-bd_dom_sf"/>
</dbReference>
<gene>
    <name evidence="2" type="ORF">MRX98_14095</name>
</gene>
<organism evidence="2 3">
    <name type="scientific">Desulfatitalea alkaliphila</name>
    <dbReference type="NCBI Taxonomy" id="2929485"/>
    <lineage>
        <taxon>Bacteria</taxon>
        <taxon>Pseudomonadati</taxon>
        <taxon>Thermodesulfobacteriota</taxon>
        <taxon>Desulfobacteria</taxon>
        <taxon>Desulfobacterales</taxon>
        <taxon>Desulfosarcinaceae</taxon>
        <taxon>Desulfatitalea</taxon>
    </lineage>
</organism>
<dbReference type="Pfam" id="PF00107">
    <property type="entry name" value="ADH_zinc_N"/>
    <property type="match status" value="1"/>
</dbReference>
<dbReference type="SUPFAM" id="SSF50129">
    <property type="entry name" value="GroES-like"/>
    <property type="match status" value="1"/>
</dbReference>
<dbReference type="EMBL" id="JALJRB010000016">
    <property type="protein sequence ID" value="MCJ8501710.1"/>
    <property type="molecule type" value="Genomic_DNA"/>
</dbReference>
<dbReference type="SUPFAM" id="SSF51735">
    <property type="entry name" value="NAD(P)-binding Rossmann-fold domains"/>
    <property type="match status" value="1"/>
</dbReference>
<evidence type="ECO:0000313" key="3">
    <source>
        <dbReference type="Proteomes" id="UP001165427"/>
    </source>
</evidence>
<dbReference type="Gene3D" id="3.40.50.720">
    <property type="entry name" value="NAD(P)-binding Rossmann-like Domain"/>
    <property type="match status" value="1"/>
</dbReference>
<proteinExistence type="predicted"/>
<dbReference type="RefSeq" id="WP_246910582.1">
    <property type="nucleotide sequence ID" value="NZ_JALJRB010000016.1"/>
</dbReference>
<dbReference type="InterPro" id="IPR013149">
    <property type="entry name" value="ADH-like_C"/>
</dbReference>
<keyword evidence="3" id="KW-1185">Reference proteome</keyword>
<dbReference type="InterPro" id="IPR011032">
    <property type="entry name" value="GroES-like_sf"/>
</dbReference>
<reference evidence="2" key="1">
    <citation type="submission" date="2022-04" db="EMBL/GenBank/DDBJ databases">
        <title>Desulfatitalea alkaliphila sp. nov., a novel anaerobic sulfate-reducing bacterium isolated from terrestrial mud volcano, Taman Peninsula, Russia.</title>
        <authorList>
            <person name="Khomyakova M.A."/>
            <person name="Merkel A.Y."/>
            <person name="Slobodkin A.I."/>
        </authorList>
    </citation>
    <scope>NUCLEOTIDE SEQUENCE</scope>
    <source>
        <strain evidence="2">M08but</strain>
    </source>
</reference>
<dbReference type="InterPro" id="IPR020843">
    <property type="entry name" value="ER"/>
</dbReference>
<dbReference type="PANTHER" id="PTHR43677:SF4">
    <property type="entry name" value="QUINONE OXIDOREDUCTASE-LIKE PROTEIN 2"/>
    <property type="match status" value="1"/>
</dbReference>
<dbReference type="Proteomes" id="UP001165427">
    <property type="component" value="Unassembled WGS sequence"/>
</dbReference>
<dbReference type="AlphaFoldDB" id="A0AA41R5Y3"/>
<comment type="caution">
    <text evidence="2">The sequence shown here is derived from an EMBL/GenBank/DDBJ whole genome shotgun (WGS) entry which is preliminary data.</text>
</comment>
<name>A0AA41R5Y3_9BACT</name>
<dbReference type="InterPro" id="IPR013154">
    <property type="entry name" value="ADH-like_N"/>
</dbReference>
<protein>
    <submittedName>
        <fullName evidence="2">NADPH:quinone oxidoreductase family protein</fullName>
    </submittedName>
</protein>
<feature type="domain" description="Enoyl reductase (ER)" evidence="1">
    <location>
        <begin position="10"/>
        <end position="322"/>
    </location>
</feature>
<dbReference type="SMART" id="SM00829">
    <property type="entry name" value="PKS_ER"/>
    <property type="match status" value="1"/>
</dbReference>
<evidence type="ECO:0000313" key="2">
    <source>
        <dbReference type="EMBL" id="MCJ8501710.1"/>
    </source>
</evidence>
<dbReference type="GO" id="GO:0016491">
    <property type="term" value="F:oxidoreductase activity"/>
    <property type="evidence" value="ECO:0007669"/>
    <property type="project" value="InterPro"/>
</dbReference>